<dbReference type="InterPro" id="IPR011990">
    <property type="entry name" value="TPR-like_helical_dom_sf"/>
</dbReference>
<evidence type="ECO:0000259" key="11">
    <source>
        <dbReference type="Pfam" id="PF23231"/>
    </source>
</evidence>
<keyword evidence="5" id="KW-0677">Repeat</keyword>
<evidence type="ECO:0008006" key="15">
    <source>
        <dbReference type="Google" id="ProtNLM"/>
    </source>
</evidence>
<dbReference type="Pfam" id="PF23233">
    <property type="entry name" value="HAT_Syf1_CNRKL1_N"/>
    <property type="match status" value="1"/>
</dbReference>
<evidence type="ECO:0000256" key="5">
    <source>
        <dbReference type="ARBA" id="ARBA00022737"/>
    </source>
</evidence>
<evidence type="ECO:0000256" key="8">
    <source>
        <dbReference type="ARBA" id="ARBA00037040"/>
    </source>
</evidence>
<accession>A0A024VWG8</accession>
<evidence type="ECO:0000313" key="13">
    <source>
        <dbReference type="EMBL" id="ETW32231.1"/>
    </source>
</evidence>
<dbReference type="PANTHER" id="PTHR11246">
    <property type="entry name" value="PRE-MRNA SPLICING FACTOR"/>
    <property type="match status" value="1"/>
</dbReference>
<feature type="domain" description="Pre-mRNA-splicing factor Syf1-like N-terminal HAT-repeats" evidence="12">
    <location>
        <begin position="1026"/>
        <end position="1193"/>
    </location>
</feature>
<dbReference type="InterPro" id="IPR045075">
    <property type="entry name" value="Syf1-like"/>
</dbReference>
<dbReference type="GO" id="GO:0071007">
    <property type="term" value="C:U2-type catalytic step 2 spliceosome"/>
    <property type="evidence" value="ECO:0007669"/>
    <property type="project" value="TreeGrafter"/>
</dbReference>
<feature type="compositionally biased region" description="Low complexity" evidence="9">
    <location>
        <begin position="433"/>
        <end position="454"/>
    </location>
</feature>
<dbReference type="OrthoDB" id="10249433at2759"/>
<evidence type="ECO:0000256" key="9">
    <source>
        <dbReference type="SAM" id="MobiDB-lite"/>
    </source>
</evidence>
<dbReference type="Pfam" id="PF12146">
    <property type="entry name" value="Hydrolase_4"/>
    <property type="match status" value="1"/>
</dbReference>
<evidence type="ECO:0000256" key="6">
    <source>
        <dbReference type="ARBA" id="ARBA00023187"/>
    </source>
</evidence>
<evidence type="ECO:0000256" key="2">
    <source>
        <dbReference type="ARBA" id="ARBA00008644"/>
    </source>
</evidence>
<dbReference type="GO" id="GO:0071011">
    <property type="term" value="C:precatalytic spliceosome"/>
    <property type="evidence" value="ECO:0007669"/>
    <property type="project" value="TreeGrafter"/>
</dbReference>
<evidence type="ECO:0000259" key="10">
    <source>
        <dbReference type="Pfam" id="PF12146"/>
    </source>
</evidence>
<organism evidence="13 14">
    <name type="scientific">Plasmodium falciparum FCH/4</name>
    <dbReference type="NCBI Taxonomy" id="1036724"/>
    <lineage>
        <taxon>Eukaryota</taxon>
        <taxon>Sar</taxon>
        <taxon>Alveolata</taxon>
        <taxon>Apicomplexa</taxon>
        <taxon>Aconoidasida</taxon>
        <taxon>Haemosporida</taxon>
        <taxon>Plasmodiidae</taxon>
        <taxon>Plasmodium</taxon>
        <taxon>Plasmodium (Laverania)</taxon>
    </lineage>
</organism>
<dbReference type="Gene3D" id="3.40.50.1820">
    <property type="entry name" value="alpha/beta hydrolase"/>
    <property type="match status" value="1"/>
</dbReference>
<dbReference type="InterPro" id="IPR003107">
    <property type="entry name" value="HAT"/>
</dbReference>
<evidence type="ECO:0000256" key="4">
    <source>
        <dbReference type="ARBA" id="ARBA00022728"/>
    </source>
</evidence>
<feature type="compositionally biased region" description="Low complexity" evidence="9">
    <location>
        <begin position="474"/>
        <end position="504"/>
    </location>
</feature>
<feature type="region of interest" description="Disordered" evidence="9">
    <location>
        <begin position="467"/>
        <end position="504"/>
    </location>
</feature>
<comment type="function">
    <text evidence="8">Involved in pre-mRNA splicing and cell cycle progression. Required for the spliceosome assembly and initiation of the DNA replication.</text>
</comment>
<evidence type="ECO:0000256" key="7">
    <source>
        <dbReference type="ARBA" id="ARBA00023242"/>
    </source>
</evidence>
<dbReference type="EMBL" id="KI927808">
    <property type="protein sequence ID" value="ETW32231.1"/>
    <property type="molecule type" value="Genomic_DNA"/>
</dbReference>
<dbReference type="Proteomes" id="UP000030656">
    <property type="component" value="Unassembled WGS sequence"/>
</dbReference>
<dbReference type="SUPFAM" id="SSF48452">
    <property type="entry name" value="TPR-like"/>
    <property type="match status" value="2"/>
</dbReference>
<comment type="subcellular location">
    <subcellularLocation>
        <location evidence="1">Nucleus</location>
    </subcellularLocation>
</comment>
<comment type="similarity">
    <text evidence="2">Belongs to the crooked-neck family.</text>
</comment>
<dbReference type="Gene3D" id="1.25.40.10">
    <property type="entry name" value="Tetratricopeptide repeat domain"/>
    <property type="match status" value="3"/>
</dbReference>
<feature type="region of interest" description="Disordered" evidence="9">
    <location>
        <begin position="410"/>
        <end position="454"/>
    </location>
</feature>
<dbReference type="AlphaFoldDB" id="A0A024VWG8"/>
<dbReference type="GO" id="GO:0000245">
    <property type="term" value="P:spliceosomal complex assembly"/>
    <property type="evidence" value="ECO:0007669"/>
    <property type="project" value="TreeGrafter"/>
</dbReference>
<evidence type="ECO:0000313" key="14">
    <source>
        <dbReference type="Proteomes" id="UP000030656"/>
    </source>
</evidence>
<keyword evidence="6" id="KW-0508">mRNA splicing</keyword>
<name>A0A024VWG8_PLAFA</name>
<dbReference type="SMART" id="SM00386">
    <property type="entry name" value="HAT"/>
    <property type="match status" value="13"/>
</dbReference>
<protein>
    <recommendedName>
        <fullName evidence="15">Serine aminopeptidase S33 domain-containing protein</fullName>
    </recommendedName>
</protein>
<gene>
    <name evidence="13" type="ORF">PFFCH_00344</name>
</gene>
<dbReference type="GO" id="GO:0071014">
    <property type="term" value="C:post-mRNA release spliceosomal complex"/>
    <property type="evidence" value="ECO:0007669"/>
    <property type="project" value="TreeGrafter"/>
</dbReference>
<evidence type="ECO:0000259" key="12">
    <source>
        <dbReference type="Pfam" id="PF23233"/>
    </source>
</evidence>
<reference evidence="13 14" key="2">
    <citation type="submission" date="2013-02" db="EMBL/GenBank/DDBJ databases">
        <title>The Genome Sequence of Plasmodium falciparum FCH/4.</title>
        <authorList>
            <consortium name="The Broad Institute Genome Sequencing Platform"/>
            <consortium name="The Broad Institute Genome Sequencing Center for Infectious Disease"/>
            <person name="Neafsey D."/>
            <person name="Cheeseman I."/>
            <person name="Volkman S."/>
            <person name="Adams J."/>
            <person name="Walker B."/>
            <person name="Young S.K."/>
            <person name="Zeng Q."/>
            <person name="Gargeya S."/>
            <person name="Fitzgerald M."/>
            <person name="Haas B."/>
            <person name="Abouelleil A."/>
            <person name="Alvarado L."/>
            <person name="Arachchi H.M."/>
            <person name="Berlin A.M."/>
            <person name="Chapman S.B."/>
            <person name="Dewar J."/>
            <person name="Goldberg J."/>
            <person name="Griggs A."/>
            <person name="Gujja S."/>
            <person name="Hansen M."/>
            <person name="Howarth C."/>
            <person name="Imamovic A."/>
            <person name="Larimer J."/>
            <person name="McCowan C."/>
            <person name="Murphy C."/>
            <person name="Neiman D."/>
            <person name="Pearson M."/>
            <person name="Priest M."/>
            <person name="Roberts A."/>
            <person name="Saif S."/>
            <person name="Shea T."/>
            <person name="Sisk P."/>
            <person name="Sykes S."/>
            <person name="Wortman J."/>
            <person name="Nusbaum C."/>
            <person name="Birren B."/>
        </authorList>
    </citation>
    <scope>NUCLEOTIDE SEQUENCE [LARGE SCALE GENOMIC DNA]</scope>
    <source>
        <strain evidence="13 14">FCH/4</strain>
    </source>
</reference>
<evidence type="ECO:0000256" key="3">
    <source>
        <dbReference type="ARBA" id="ARBA00022664"/>
    </source>
</evidence>
<proteinExistence type="inferred from homology"/>
<keyword evidence="4" id="KW-0747">Spliceosome</keyword>
<dbReference type="InterPro" id="IPR029058">
    <property type="entry name" value="AB_hydrolase_fold"/>
</dbReference>
<dbReference type="GO" id="GO:0000974">
    <property type="term" value="C:Prp19 complex"/>
    <property type="evidence" value="ECO:0007669"/>
    <property type="project" value="TreeGrafter"/>
</dbReference>
<feature type="domain" description="Serine aminopeptidase S33" evidence="10">
    <location>
        <begin position="45"/>
        <end position="153"/>
    </location>
</feature>
<dbReference type="SUPFAM" id="SSF53474">
    <property type="entry name" value="alpha/beta-Hydrolases"/>
    <property type="match status" value="1"/>
</dbReference>
<dbReference type="Pfam" id="PF23231">
    <property type="entry name" value="HAT_Syf1_CNRKL1_C"/>
    <property type="match status" value="1"/>
</dbReference>
<dbReference type="InterPro" id="IPR055430">
    <property type="entry name" value="HAT_Syf1_CNRKL1_C"/>
</dbReference>
<sequence>MGNALNQLIFRPHPPSYSKNRKNLHFIKTKHGSTICGIFLNNNAHLTILFSHGNAEDIGDIVPQFESKLKRLGLNMFAYDYSGYGQSTGYPTETHLYNDVEAAYNYLISELNISKECIIAYGRSLGSAASVHIATKRDLLGLVLQCPLSSIHRVKLRLKFTLPYDLFCNIDKVHLIKCPILFIHGKKDKLLSYHGTEEMITKTKVNTYFMFIDEGGHNNLDSCFGNKMTAALVTFLFVLKNNIRENVNSVYDISNINTQKLRNMFILNNTEKLKDKLKEKIGDKEEKKDITSKIKKNEKVIINNKIPKIKKDVNSYYYSSMEGIGSSTQNICKVQSSTESSYNSLTSVSTILASIESIMKGIPDSNTLCEKNSVQRNNNIKKNNSSNEIYSDCNPGYNYYTNNKYDNLYSPNKVTSINNNKMDQKNKNHKGNNKSSNNNNNNNNSCSSSSNNSMSLNMKTLSSYTLKNKNTQGNSNHDNNNNNNNNNCNNSNSNSTCSSHSKNNLSYNNKGNGLINTNIGSSNVKPNIRILQTKRNSYKVDKVPRINFDNMKKNIISEQIDSNIVYNNSYELIKDGVYIKKKINNNNNNNNIKQESSSLVYNNLSSPHINQGINNTRYVSCEKAKLCSKEQTPVFLNKKHVRKETNNKLYNVLHNNITFHNFNDFLYTERKDKISINNDNIMSPLKSEIHKCTKNNIHRGLIKVESFGSASSSSREVYTHEETSKKEFLVKNKNAAEVQITAEQLINEALELEEVEHKVNYNLIDEEELNEYRINKRKEYEDKIRKRRYMISTYIKYGLWEIKQKDIERCRSIFERALNIDYTNKNLWLKYIEVELINKNINSARNLLERVVLLLPLENIFWKKYAHLEEILNNYVNARNIYERWIKFKIDESSFLCYIYFEERCNEINKCREIFERLIVSIPKLECFYKFIKFEKKYKNIVRARAAYEKCIELLPSCYIDENFYIHFCNFEEEQNEYERCKKIYIEALKILPKNKSELLYKNFLQFQKKYANKDELHESLLIKERIFYEDELKKNKNDYDIWFNYIKLEESNINNINKEKCIIRIRDLYERAISIIPIISSKKFWKRYIYLWINYSIFEELYAQNIQRARDVYNNIIKILSSYEFTFKKIFILYATFELRQLNVNKARSIFNNALQTIPNEKIFEKFCEFELKLGNIRECRNVYAKYVEAFPFNSKAWISMINFELSLDEVERARQIAEIAINLDDMKLPELIWKNYIDMEINLQEYDNARKLYDRLLNITQHYKVHMNK</sequence>
<reference evidence="13 14" key="1">
    <citation type="submission" date="2013-02" db="EMBL/GenBank/DDBJ databases">
        <title>The Genome Annotation of Plasmodium falciparum FCH/4.</title>
        <authorList>
            <consortium name="The Broad Institute Genome Sequencing Platform"/>
            <consortium name="The Broad Institute Genome Sequencing Center for Infectious Disease"/>
            <person name="Neafsey D."/>
            <person name="Hoffman S."/>
            <person name="Volkman S."/>
            <person name="Rosenthal P."/>
            <person name="Walker B."/>
            <person name="Young S.K."/>
            <person name="Zeng Q."/>
            <person name="Gargeya S."/>
            <person name="Fitzgerald M."/>
            <person name="Haas B."/>
            <person name="Abouelleil A."/>
            <person name="Allen A.W."/>
            <person name="Alvarado L."/>
            <person name="Arachchi H.M."/>
            <person name="Berlin A.M."/>
            <person name="Chapman S.B."/>
            <person name="Gainer-Dewar J."/>
            <person name="Goldberg J."/>
            <person name="Griggs A."/>
            <person name="Gujja S."/>
            <person name="Hansen M."/>
            <person name="Howarth C."/>
            <person name="Imamovic A."/>
            <person name="Ireland A."/>
            <person name="Larimer J."/>
            <person name="McCowan C."/>
            <person name="Murphy C."/>
            <person name="Pearson M."/>
            <person name="Poon T.W."/>
            <person name="Priest M."/>
            <person name="Roberts A."/>
            <person name="Saif S."/>
            <person name="Shea T."/>
            <person name="Sisk P."/>
            <person name="Sykes S."/>
            <person name="Wortman J."/>
            <person name="Nusbaum C."/>
            <person name="Birren B."/>
        </authorList>
    </citation>
    <scope>NUCLEOTIDE SEQUENCE [LARGE SCALE GENOMIC DNA]</scope>
    <source>
        <strain evidence="13 14">FCH/4</strain>
    </source>
</reference>
<keyword evidence="3" id="KW-0507">mRNA processing</keyword>
<feature type="domain" description="Pre-mRNA-splicing factor Syf1/CRNKL1-like C-terminal HAT-repeats" evidence="11">
    <location>
        <begin position="792"/>
        <end position="1006"/>
    </location>
</feature>
<feature type="compositionally biased region" description="Polar residues" evidence="9">
    <location>
        <begin position="410"/>
        <end position="421"/>
    </location>
</feature>
<evidence type="ECO:0000256" key="1">
    <source>
        <dbReference type="ARBA" id="ARBA00004123"/>
    </source>
</evidence>
<dbReference type="PANTHER" id="PTHR11246:SF3">
    <property type="entry name" value="CROOKED NECK-LIKE PROTEIN 1"/>
    <property type="match status" value="1"/>
</dbReference>
<keyword evidence="7" id="KW-0539">Nucleus</keyword>
<dbReference type="InterPro" id="IPR055433">
    <property type="entry name" value="HAT_Syf1-like_N"/>
</dbReference>
<dbReference type="InterPro" id="IPR022742">
    <property type="entry name" value="Hydrolase_4"/>
</dbReference>